<keyword evidence="1" id="KW-0812">Transmembrane</keyword>
<evidence type="ECO:0000256" key="1">
    <source>
        <dbReference type="SAM" id="Phobius"/>
    </source>
</evidence>
<dbReference type="EMBL" id="JAOQKC010000022">
    <property type="protein sequence ID" value="MCU6697951.1"/>
    <property type="molecule type" value="Genomic_DNA"/>
</dbReference>
<feature type="transmembrane region" description="Helical" evidence="1">
    <location>
        <begin position="208"/>
        <end position="230"/>
    </location>
</feature>
<protein>
    <submittedName>
        <fullName evidence="2">DUF2142 domain-containing protein</fullName>
    </submittedName>
</protein>
<evidence type="ECO:0000313" key="3">
    <source>
        <dbReference type="Proteomes" id="UP001652461"/>
    </source>
</evidence>
<name>A0ABT2S036_9FIRM</name>
<feature type="transmembrane region" description="Helical" evidence="1">
    <location>
        <begin position="175"/>
        <end position="196"/>
    </location>
</feature>
<evidence type="ECO:0000313" key="2">
    <source>
        <dbReference type="EMBL" id="MCU6697951.1"/>
    </source>
</evidence>
<gene>
    <name evidence="2" type="ORF">OCV63_13780</name>
</gene>
<reference evidence="2 3" key="1">
    <citation type="journal article" date="2021" name="ISME Commun">
        <title>Automated analysis of genomic sequences facilitates high-throughput and comprehensive description of bacteria.</title>
        <authorList>
            <person name="Hitch T.C.A."/>
        </authorList>
    </citation>
    <scope>NUCLEOTIDE SEQUENCE [LARGE SCALE GENOMIC DNA]</scope>
    <source>
        <strain evidence="2 3">Sanger_04</strain>
    </source>
</reference>
<keyword evidence="1" id="KW-0472">Membrane</keyword>
<sequence>MNFNHLKQNKKKLFLAAAVLWLLVCVFVTPVFTTVTLTFESDPHGEVVTTVFAGSGANITARDDHHRVMVNGVARVFYGDLQYGRHCSLKRIDPLDQHYSTGEPLTITGLTVKKNGIQTVALTGDELRTYFTVNGDLELIGEEGFTFRVTGEDSQMLPTDAFQALYARTPLAARLLGGLGSGLLLVLAILLVHWFVRAIAEQSLFFKLTSCVLFGGLFAATLMTVFTGFWNPFYLNPDEYHTLSAVNYYFSHFMPPDMRDPEILDSYAIYGTTRHSEWTVFYFLTAKIGQFFSDPIIRVRFFTTVTFCVMAGIALKNVKKNWALFAMLLLTPQVWYLFSYCTSDSLDFFVSFLCMYQVMKKDSMLNRVLDGPFCKKQLLSMALLGLLFVQPLWGKPTFYVVLIFIFLVLLIRLFYTPKEEQKVLLYKYLGIVGFTLGIFAIRYMITDFPYYGLFGKYQVYMDMMEQTALPEYKLSTPALERAYSMSFMEKGVTLGELLTGFDFNKNLFRTFAGFFGSYAFGARDWYYTVMAILYLAIIGYLLARAYRKKDSRTWWEIGAAALSLFIQYALIVYNAWVVDFQPQGRYLLPIVFYAAYLIHRADCEGKSKVLRILLCLTCLLSLYSFYTVGIPNLVSVHGIQA</sequence>
<proteinExistence type="predicted"/>
<keyword evidence="3" id="KW-1185">Reference proteome</keyword>
<feature type="transmembrane region" description="Helical" evidence="1">
    <location>
        <begin position="582"/>
        <end position="598"/>
    </location>
</feature>
<comment type="caution">
    <text evidence="2">The sequence shown here is derived from an EMBL/GenBank/DDBJ whole genome shotgun (WGS) entry which is preliminary data.</text>
</comment>
<organism evidence="2 3">
    <name type="scientific">Laedolimicola ammoniilytica</name>
    <dbReference type="NCBI Taxonomy" id="2981771"/>
    <lineage>
        <taxon>Bacteria</taxon>
        <taxon>Bacillati</taxon>
        <taxon>Bacillota</taxon>
        <taxon>Clostridia</taxon>
        <taxon>Lachnospirales</taxon>
        <taxon>Lachnospiraceae</taxon>
        <taxon>Laedolimicola</taxon>
    </lineage>
</organism>
<feature type="transmembrane region" description="Helical" evidence="1">
    <location>
        <begin position="555"/>
        <end position="576"/>
    </location>
</feature>
<feature type="transmembrane region" description="Helical" evidence="1">
    <location>
        <begin position="297"/>
        <end position="315"/>
    </location>
</feature>
<dbReference type="RefSeq" id="WP_158364785.1">
    <property type="nucleotide sequence ID" value="NZ_JAOQKC010000022.1"/>
</dbReference>
<feature type="transmembrane region" description="Helical" evidence="1">
    <location>
        <begin position="399"/>
        <end position="415"/>
    </location>
</feature>
<feature type="transmembrane region" description="Helical" evidence="1">
    <location>
        <begin position="525"/>
        <end position="543"/>
    </location>
</feature>
<accession>A0ABT2S036</accession>
<feature type="transmembrane region" description="Helical" evidence="1">
    <location>
        <begin position="424"/>
        <end position="445"/>
    </location>
</feature>
<keyword evidence="1" id="KW-1133">Transmembrane helix</keyword>
<dbReference type="Proteomes" id="UP001652461">
    <property type="component" value="Unassembled WGS sequence"/>
</dbReference>
<feature type="transmembrane region" description="Helical" evidence="1">
    <location>
        <begin position="610"/>
        <end position="628"/>
    </location>
</feature>